<feature type="chain" id="PRO_5020508618" evidence="1">
    <location>
        <begin position="26"/>
        <end position="409"/>
    </location>
</feature>
<sequence>MLTDLLKTKLIASILLSLSATPVLSQDQNNALEYIPSVSSEELEGSLKPIIIADRVEMPASLLDGDIEALGGEVTISEPGASFIKVHFAEFDIPEGSWVTVSNKDGSEEYRYSNSQRDDFTVSDDEDGVNSWASMSITGDTAIVRLHQHEATTWVPTQNKLKISHYMKGYSENEIAYRVRTLSTCGNNERKDVACYERSHPTEFNYAKAVGRLVMGRGLCTAWRVSADNRVFTNNHCMSTSSSIRGSEVWFNYQRSSCGGQRMNQVVKVSGQSLLKTDYTLDYTLFTVNNFSAIKQFGYLGLEVRDPQKNEVIYIAQHGSGAPKQFGIESDYNSGNVCRVDAPSRSGRGSGTDLGYYCDTTGGSSGSPVLARSSNKAIGLHHYGGCLNQGVKISRIWPQVRSFFNNQVP</sequence>
<dbReference type="Gene3D" id="2.40.10.10">
    <property type="entry name" value="Trypsin-like serine proteases"/>
    <property type="match status" value="2"/>
</dbReference>
<keyword evidence="3" id="KW-1185">Reference proteome</keyword>
<dbReference type="SUPFAM" id="SSF50494">
    <property type="entry name" value="Trypsin-like serine proteases"/>
    <property type="match status" value="1"/>
</dbReference>
<dbReference type="InterPro" id="IPR043504">
    <property type="entry name" value="Peptidase_S1_PA_chymotrypsin"/>
</dbReference>
<accession>A0A4P9VFU9</accession>
<dbReference type="Proteomes" id="UP000257039">
    <property type="component" value="Unassembled WGS sequence"/>
</dbReference>
<dbReference type="GO" id="GO:0008233">
    <property type="term" value="F:peptidase activity"/>
    <property type="evidence" value="ECO:0007669"/>
    <property type="project" value="UniProtKB-KW"/>
</dbReference>
<keyword evidence="2" id="KW-0378">Hydrolase</keyword>
<evidence type="ECO:0000256" key="1">
    <source>
        <dbReference type="SAM" id="SignalP"/>
    </source>
</evidence>
<evidence type="ECO:0000313" key="2">
    <source>
        <dbReference type="EMBL" id="RDH41998.1"/>
    </source>
</evidence>
<feature type="signal peptide" evidence="1">
    <location>
        <begin position="1"/>
        <end position="25"/>
    </location>
</feature>
<comment type="caution">
    <text evidence="2">The sequence shown here is derived from an EMBL/GenBank/DDBJ whole genome shotgun (WGS) entry which is preliminary data.</text>
</comment>
<dbReference type="EMBL" id="NDXW01000001">
    <property type="protein sequence ID" value="RDH41998.1"/>
    <property type="molecule type" value="Genomic_DNA"/>
</dbReference>
<protein>
    <submittedName>
        <fullName evidence="2">Serine protease</fullName>
    </submittedName>
</protein>
<keyword evidence="1" id="KW-0732">Signal</keyword>
<evidence type="ECO:0000313" key="3">
    <source>
        <dbReference type="Proteomes" id="UP000257039"/>
    </source>
</evidence>
<dbReference type="RefSeq" id="WP_094785570.1">
    <property type="nucleotide sequence ID" value="NZ_NDXW01000001.1"/>
</dbReference>
<dbReference type="InterPro" id="IPR009003">
    <property type="entry name" value="Peptidase_S1_PA"/>
</dbReference>
<keyword evidence="2" id="KW-0645">Protease</keyword>
<dbReference type="Pfam" id="PF13365">
    <property type="entry name" value="Trypsin_2"/>
    <property type="match status" value="1"/>
</dbReference>
<dbReference type="GO" id="GO:0006508">
    <property type="term" value="P:proteolysis"/>
    <property type="evidence" value="ECO:0007669"/>
    <property type="project" value="UniProtKB-KW"/>
</dbReference>
<gene>
    <name evidence="2" type="ORF">B9G39_00245</name>
</gene>
<dbReference type="AlphaFoldDB" id="A0A4P9VFU9"/>
<proteinExistence type="predicted"/>
<name>A0A4P9VFU9_9GAMM</name>
<dbReference type="PANTHER" id="PTHR36234:SF5">
    <property type="entry name" value="LYSYL ENDOPEPTIDASE"/>
    <property type="match status" value="1"/>
</dbReference>
<dbReference type="PANTHER" id="PTHR36234">
    <property type="entry name" value="LYSYL ENDOPEPTIDASE"/>
    <property type="match status" value="1"/>
</dbReference>
<organism evidence="2 3">
    <name type="scientific">Zooshikella ganghwensis</name>
    <dbReference type="NCBI Taxonomy" id="202772"/>
    <lineage>
        <taxon>Bacteria</taxon>
        <taxon>Pseudomonadati</taxon>
        <taxon>Pseudomonadota</taxon>
        <taxon>Gammaproteobacteria</taxon>
        <taxon>Oceanospirillales</taxon>
        <taxon>Zooshikellaceae</taxon>
        <taxon>Zooshikella</taxon>
    </lineage>
</organism>
<reference evidence="2 3" key="1">
    <citation type="submission" date="2017-04" db="EMBL/GenBank/DDBJ databases">
        <title>Draft genome sequence of Zooshikella ganghwensis VG4 isolated from Red Sea sediments.</title>
        <authorList>
            <person name="Rehman Z."/>
            <person name="Alam I."/>
            <person name="Kamau A."/>
            <person name="Bajic V."/>
            <person name="Leiknes T."/>
        </authorList>
    </citation>
    <scope>NUCLEOTIDE SEQUENCE [LARGE SCALE GENOMIC DNA]</scope>
    <source>
        <strain evidence="2 3">VG4</strain>
    </source>
</reference>